<keyword evidence="5" id="KW-0813">Transport</keyword>
<evidence type="ECO:0000256" key="2">
    <source>
        <dbReference type="ARBA" id="ARBA00004202"/>
    </source>
</evidence>
<dbReference type="EMBL" id="WFLN01000004">
    <property type="protein sequence ID" value="KAB8033773.1"/>
    <property type="molecule type" value="Genomic_DNA"/>
</dbReference>
<organism evidence="12 13">
    <name type="scientific">Fluviispira multicolorata</name>
    <dbReference type="NCBI Taxonomy" id="2654512"/>
    <lineage>
        <taxon>Bacteria</taxon>
        <taxon>Pseudomonadati</taxon>
        <taxon>Bdellovibrionota</taxon>
        <taxon>Oligoflexia</taxon>
        <taxon>Silvanigrellales</taxon>
        <taxon>Silvanigrellaceae</taxon>
        <taxon>Fluviispira</taxon>
    </lineage>
</organism>
<evidence type="ECO:0000256" key="5">
    <source>
        <dbReference type="ARBA" id="ARBA00022448"/>
    </source>
</evidence>
<evidence type="ECO:0000256" key="8">
    <source>
        <dbReference type="ARBA" id="ARBA00022840"/>
    </source>
</evidence>
<dbReference type="PROSITE" id="PS00211">
    <property type="entry name" value="ABC_TRANSPORTER_1"/>
    <property type="match status" value="1"/>
</dbReference>
<proteinExistence type="inferred from homology"/>
<dbReference type="PANTHER" id="PTHR43166">
    <property type="entry name" value="AMINO ACID IMPORT ATP-BINDING PROTEIN"/>
    <property type="match status" value="1"/>
</dbReference>
<name>A0A833N3E3_9BACT</name>
<dbReference type="Proteomes" id="UP000442694">
    <property type="component" value="Unassembled WGS sequence"/>
</dbReference>
<evidence type="ECO:0000256" key="3">
    <source>
        <dbReference type="ARBA" id="ARBA00005417"/>
    </source>
</evidence>
<dbReference type="GO" id="GO:0015424">
    <property type="term" value="F:ABC-type amino acid transporter activity"/>
    <property type="evidence" value="ECO:0007669"/>
    <property type="project" value="InterPro"/>
</dbReference>
<evidence type="ECO:0000256" key="6">
    <source>
        <dbReference type="ARBA" id="ARBA00022475"/>
    </source>
</evidence>
<sequence length="251" mass="27881">MSQEVVVSLKEVNKIFRTPKTEHHVLKGINFEVKQGEVVALIGPSGSGKSTCLRTINALETITSGDVEVCGINYRNSKKSLHMIRRNTGMIFQRFELFPHMTAIENVALGPNLVLGKSKDESYKMAKDLLARVGLANHMDKFPKGLSGGQQQRVAIARALAINPKILLCDEPTSALDPELVDEVVDILVDIAATGMTMIVVTHELYFAQKVSQRTMFLENGYIVEQGDTKKMFAAPKTERLQSFLKRITHQ</sequence>
<evidence type="ECO:0000256" key="1">
    <source>
        <dbReference type="ARBA" id="ARBA00002579"/>
    </source>
</evidence>
<comment type="subcellular location">
    <subcellularLocation>
        <location evidence="2">Cell membrane</location>
        <topology evidence="2">Peripheral membrane protein</topology>
    </subcellularLocation>
</comment>
<dbReference type="InterPro" id="IPR050086">
    <property type="entry name" value="MetN_ABC_transporter-like"/>
</dbReference>
<evidence type="ECO:0000256" key="4">
    <source>
        <dbReference type="ARBA" id="ARBA00020019"/>
    </source>
</evidence>
<keyword evidence="8 12" id="KW-0067">ATP-binding</keyword>
<dbReference type="GO" id="GO:0005524">
    <property type="term" value="F:ATP binding"/>
    <property type="evidence" value="ECO:0007669"/>
    <property type="project" value="UniProtKB-KW"/>
</dbReference>
<evidence type="ECO:0000259" key="11">
    <source>
        <dbReference type="PROSITE" id="PS50893"/>
    </source>
</evidence>
<dbReference type="PIRSF" id="PIRSF039085">
    <property type="entry name" value="ABC_ATPase_HisP"/>
    <property type="match status" value="1"/>
</dbReference>
<evidence type="ECO:0000256" key="9">
    <source>
        <dbReference type="ARBA" id="ARBA00022970"/>
    </source>
</evidence>
<reference evidence="12 13" key="1">
    <citation type="submission" date="2019-10" db="EMBL/GenBank/DDBJ databases">
        <title>New genus of Silvanigrellaceae.</title>
        <authorList>
            <person name="Pitt A."/>
            <person name="Hahn M.W."/>
        </authorList>
    </citation>
    <scope>NUCLEOTIDE SEQUENCE [LARGE SCALE GENOMIC DNA]</scope>
    <source>
        <strain evidence="12 13">33A1-SZDP</strain>
    </source>
</reference>
<dbReference type="InterPro" id="IPR017871">
    <property type="entry name" value="ABC_transporter-like_CS"/>
</dbReference>
<gene>
    <name evidence="12" type="ORF">GCL57_03435</name>
</gene>
<evidence type="ECO:0000313" key="12">
    <source>
        <dbReference type="EMBL" id="KAB8033773.1"/>
    </source>
</evidence>
<keyword evidence="7" id="KW-0547">Nucleotide-binding</keyword>
<keyword evidence="13" id="KW-1185">Reference proteome</keyword>
<keyword evidence="10" id="KW-0472">Membrane</keyword>
<dbReference type="GO" id="GO:0005886">
    <property type="term" value="C:plasma membrane"/>
    <property type="evidence" value="ECO:0007669"/>
    <property type="project" value="UniProtKB-SubCell"/>
</dbReference>
<comment type="caution">
    <text evidence="12">The sequence shown here is derived from an EMBL/GenBank/DDBJ whole genome shotgun (WGS) entry which is preliminary data.</text>
</comment>
<dbReference type="GO" id="GO:0016887">
    <property type="term" value="F:ATP hydrolysis activity"/>
    <property type="evidence" value="ECO:0007669"/>
    <property type="project" value="InterPro"/>
</dbReference>
<dbReference type="Pfam" id="PF00005">
    <property type="entry name" value="ABC_tran"/>
    <property type="match status" value="1"/>
</dbReference>
<dbReference type="PROSITE" id="PS50893">
    <property type="entry name" value="ABC_TRANSPORTER_2"/>
    <property type="match status" value="1"/>
</dbReference>
<evidence type="ECO:0000313" key="13">
    <source>
        <dbReference type="Proteomes" id="UP000442694"/>
    </source>
</evidence>
<dbReference type="InterPro" id="IPR030679">
    <property type="entry name" value="ABC_ATPase_HisP-typ"/>
</dbReference>
<dbReference type="InterPro" id="IPR003439">
    <property type="entry name" value="ABC_transporter-like_ATP-bd"/>
</dbReference>
<dbReference type="FunFam" id="3.40.50.300:FF:000056">
    <property type="entry name" value="Cell division ATP-binding protein FtsE"/>
    <property type="match status" value="1"/>
</dbReference>
<dbReference type="PANTHER" id="PTHR43166:SF9">
    <property type="entry name" value="GLUTAMATE_ASPARTATE IMPORT ATP-BINDING PROTEIN GLTL"/>
    <property type="match status" value="1"/>
</dbReference>
<comment type="function">
    <text evidence="1">Part of the ABC transporter FtsEX involved in cellular division. Important for assembly or stability of the septal ring.</text>
</comment>
<evidence type="ECO:0000256" key="10">
    <source>
        <dbReference type="ARBA" id="ARBA00023136"/>
    </source>
</evidence>
<protein>
    <recommendedName>
        <fullName evidence="4">Cell division ATP-binding protein FtsE</fullName>
    </recommendedName>
</protein>
<keyword evidence="9" id="KW-0029">Amino-acid transport</keyword>
<comment type="similarity">
    <text evidence="3">Belongs to the ABC transporter superfamily.</text>
</comment>
<dbReference type="InterPro" id="IPR027417">
    <property type="entry name" value="P-loop_NTPase"/>
</dbReference>
<accession>A0A833N3E3</accession>
<keyword evidence="6" id="KW-1003">Cell membrane</keyword>
<feature type="domain" description="ABC transporter" evidence="11">
    <location>
        <begin position="7"/>
        <end position="245"/>
    </location>
</feature>
<dbReference type="RefSeq" id="WP_152211858.1">
    <property type="nucleotide sequence ID" value="NZ_WFLN01000004.1"/>
</dbReference>
<dbReference type="AlphaFoldDB" id="A0A833N3E3"/>
<dbReference type="InterPro" id="IPR003593">
    <property type="entry name" value="AAA+_ATPase"/>
</dbReference>
<dbReference type="SUPFAM" id="SSF52540">
    <property type="entry name" value="P-loop containing nucleoside triphosphate hydrolases"/>
    <property type="match status" value="1"/>
</dbReference>
<dbReference type="SMART" id="SM00382">
    <property type="entry name" value="AAA"/>
    <property type="match status" value="1"/>
</dbReference>
<evidence type="ECO:0000256" key="7">
    <source>
        <dbReference type="ARBA" id="ARBA00022741"/>
    </source>
</evidence>
<dbReference type="Gene3D" id="3.40.50.300">
    <property type="entry name" value="P-loop containing nucleotide triphosphate hydrolases"/>
    <property type="match status" value="1"/>
</dbReference>